<evidence type="ECO:0000259" key="1">
    <source>
        <dbReference type="Pfam" id="PF13883"/>
    </source>
</evidence>
<dbReference type="Proteomes" id="UP000436911">
    <property type="component" value="Unassembled WGS sequence"/>
</dbReference>
<dbReference type="InterPro" id="IPR055343">
    <property type="entry name" value="CREG_beta-barrel"/>
</dbReference>
<evidence type="ECO:0000313" key="2">
    <source>
        <dbReference type="EMBL" id="KAA3525243.1"/>
    </source>
</evidence>
<evidence type="ECO:0000313" key="3">
    <source>
        <dbReference type="Proteomes" id="UP000436911"/>
    </source>
</evidence>
<name>A0A368NHU2_AGRVI</name>
<protein>
    <submittedName>
        <fullName evidence="2">HugZ family protein</fullName>
    </submittedName>
</protein>
<feature type="domain" description="CREG-like beta-barrel" evidence="1">
    <location>
        <begin position="10"/>
        <end position="152"/>
    </location>
</feature>
<dbReference type="OrthoDB" id="9814594at2"/>
<accession>A0A368NHU2</accession>
<dbReference type="RefSeq" id="WP_060719911.1">
    <property type="nucleotide sequence ID" value="NZ_CP055265.1"/>
</dbReference>
<proteinExistence type="predicted"/>
<reference evidence="2 3" key="1">
    <citation type="submission" date="2018-08" db="EMBL/GenBank/DDBJ databases">
        <title>Genome sequencing of Agrobacterium vitis strain ICMP 10754.</title>
        <authorList>
            <person name="Visnovsky S.B."/>
            <person name="Pitman A.R."/>
        </authorList>
    </citation>
    <scope>NUCLEOTIDE SEQUENCE [LARGE SCALE GENOMIC DNA]</scope>
    <source>
        <strain evidence="2 3">ICMP 10754</strain>
    </source>
</reference>
<gene>
    <name evidence="2" type="ORF">DXT89_18080</name>
</gene>
<sequence>MIDRPSPIRPTDDEARRQARTLLRSATHVPLGVLDPQTGGPFVSRVLMGTMPDGTLTVLVSRLSAHTRAMLADPRVSLLAGEPGKGDPLAHPRLSVQCLASPVDPDSDIHQTMRRRFLARHPKAKLYIDFPDFLFFQLMPQRAALNGGFGKAFVLDGADLLIRTELRFADGKTEDQTIQDLGYGLLKIIKNPPYHTGQKSKGKVTICGLDASGIDFFWGKRLFRCEFEREIVSLDTHPSLQSN</sequence>
<dbReference type="EMBL" id="QUSG01000012">
    <property type="protein sequence ID" value="KAA3525243.1"/>
    <property type="molecule type" value="Genomic_DNA"/>
</dbReference>
<dbReference type="Gene3D" id="2.30.110.10">
    <property type="entry name" value="Electron Transport, Fmn-binding Protein, Chain A"/>
    <property type="match status" value="1"/>
</dbReference>
<dbReference type="SUPFAM" id="SSF50475">
    <property type="entry name" value="FMN-binding split barrel"/>
    <property type="match status" value="1"/>
</dbReference>
<dbReference type="GeneID" id="60684414"/>
<dbReference type="Pfam" id="PF13883">
    <property type="entry name" value="CREG_beta-barrel"/>
    <property type="match status" value="1"/>
</dbReference>
<organism evidence="2 3">
    <name type="scientific">Agrobacterium vitis</name>
    <name type="common">Rhizobium vitis</name>
    <dbReference type="NCBI Taxonomy" id="373"/>
    <lineage>
        <taxon>Bacteria</taxon>
        <taxon>Pseudomonadati</taxon>
        <taxon>Pseudomonadota</taxon>
        <taxon>Alphaproteobacteria</taxon>
        <taxon>Hyphomicrobiales</taxon>
        <taxon>Rhizobiaceae</taxon>
        <taxon>Rhizobium/Agrobacterium group</taxon>
        <taxon>Agrobacterium</taxon>
    </lineage>
</organism>
<dbReference type="AlphaFoldDB" id="A0A368NHU2"/>
<dbReference type="InterPro" id="IPR012349">
    <property type="entry name" value="Split_barrel_FMN-bd"/>
</dbReference>
<comment type="caution">
    <text evidence="2">The sequence shown here is derived from an EMBL/GenBank/DDBJ whole genome shotgun (WGS) entry which is preliminary data.</text>
</comment>